<protein>
    <submittedName>
        <fullName evidence="2">Uncharacterized protein</fullName>
    </submittedName>
</protein>
<dbReference type="VEuPathDB" id="TriTrypDB:TM35_000491190"/>
<feature type="compositionally biased region" description="Low complexity" evidence="1">
    <location>
        <begin position="372"/>
        <end position="387"/>
    </location>
</feature>
<dbReference type="Proteomes" id="UP000192257">
    <property type="component" value="Unassembled WGS sequence"/>
</dbReference>
<organism evidence="2 3">
    <name type="scientific">Trypanosoma theileri</name>
    <dbReference type="NCBI Taxonomy" id="67003"/>
    <lineage>
        <taxon>Eukaryota</taxon>
        <taxon>Discoba</taxon>
        <taxon>Euglenozoa</taxon>
        <taxon>Kinetoplastea</taxon>
        <taxon>Metakinetoplastina</taxon>
        <taxon>Trypanosomatida</taxon>
        <taxon>Trypanosomatidae</taxon>
        <taxon>Trypanosoma</taxon>
    </lineage>
</organism>
<feature type="region of interest" description="Disordered" evidence="1">
    <location>
        <begin position="570"/>
        <end position="646"/>
    </location>
</feature>
<feature type="compositionally biased region" description="Gly residues" evidence="1">
    <location>
        <begin position="736"/>
        <end position="746"/>
    </location>
</feature>
<evidence type="ECO:0000256" key="1">
    <source>
        <dbReference type="SAM" id="MobiDB-lite"/>
    </source>
</evidence>
<sequence>MNSSCTENDYDLFTVDRTFILSLFHAFCTAVPDDIRTKLAKSEADALQFLMVLRPRLTSFSHRRVTSLRHPAVSMAARRYFNAQRTAIREEARLHGEFAASTHTMNLSTNTVNTNVAARASCVGSVTSSVNFNADQTNVGSLPLPFIPNVPAINMMQLMQNKWNLLGPCYEVLLRNSRPRIVAAQVIEANDMVNDIICRYWERITVPPGEYVDMDQSFSLDVSDSIGEGGGASTSTFSRRFGDIRRSYATHMTALQYVYLNLRISSVLLPPDTLESEMLDSIIVDLRIDATPRRKLDCLSFDRPPRLYGHRDSDDVHAGLHGLNSTLQRLREAATRELAQTAVSLETAEGATSVVSSESAKGDASEGPSTLAATGTGTGTTATTPAAAIGGTDAASNVDKKSVIGNDNVDCSLSNLPDISFGQFWRSMLELADNWTSTTHPMEQAMFLMELYCEVFAHEWDDEDTALMKTLRTTAAERSTRRQDDLLSLYDDSDRSSYMMSEFNQMLSSVAEFAAFGTSYAPNLSRKGVRSIVDEYISSVPRMFATPEGSMDGSGSFGSIPGVRRITAVGTGTAGEEERRSHRHSLSVSSWLITDSGSGSTLSGEVEGEGAGKRRRHGRERGKRDGSGKRRRRRGTDDDDDDVLSGSDVDALHAADSKDSSLSFDSLLTEGGKRRRHHLSKRDSSSMGLAGEDHEDEKMKKKKLRSGSASGGGRRKRDEHGKSRDGSRHRLHGSSSGSGSGSGSDAGGSSKPPWGSDSSLEYSVPDEELTPLSLWRRQQEREARRRRRRRREKQKRSSQAGLKETEGASAKLSASELAERRARLVEALRAKGITLAADFLSDDDIIQLTSDTIDPELLRRLMQGAGFTRDELSEEDFLRIMLGEDDQLLGPGADAADKNSVLAALRKRVSRNPPETAYARRRRELQEQLLREQERAAARAARRREKRKAHHKSRTDTSESPSPAETPLTEFESPSPSPSPDTAELFPTDRERKRREKQQQQQQEEELDMESSSSDSLAGLWTSAKQRVLTPPPERPGLPRPNAFLPSPSVPRLFMPSVAPEIIYDEAPEVHLHSEEKLEMFYRHIRKDQPIKGRAPLLPQTSIRGGTYHQMSLVRARLGQGKQKGEEEEPQERRCAPVKLFSLTTKTTFSEALRESLQRYVDDKTYLDTLYGSYSK</sequence>
<keyword evidence="3" id="KW-1185">Reference proteome</keyword>
<dbReference type="EMBL" id="NBCO01000049">
    <property type="protein sequence ID" value="ORC84113.1"/>
    <property type="molecule type" value="Genomic_DNA"/>
</dbReference>
<accession>A0A1X0NI20</accession>
<name>A0A1X0NI20_9TRYP</name>
<comment type="caution">
    <text evidence="2">The sequence shown here is derived from an EMBL/GenBank/DDBJ whole genome shotgun (WGS) entry which is preliminary data.</text>
</comment>
<reference evidence="2 3" key="1">
    <citation type="submission" date="2017-03" db="EMBL/GenBank/DDBJ databases">
        <title>An alternative strategy for trypanosome survival in the mammalian bloodstream revealed through genome and transcriptome analysis of the ubiquitous bovine parasite Trypanosoma (Megatrypanum) theileri.</title>
        <authorList>
            <person name="Kelly S."/>
            <person name="Ivens A."/>
            <person name="Mott A."/>
            <person name="O'Neill E."/>
            <person name="Emms D."/>
            <person name="Macleod O."/>
            <person name="Voorheis P."/>
            <person name="Matthews J."/>
            <person name="Matthews K."/>
            <person name="Carrington M."/>
        </authorList>
    </citation>
    <scope>NUCLEOTIDE SEQUENCE [LARGE SCALE GENOMIC DNA]</scope>
    <source>
        <strain evidence="2">Edinburgh</strain>
    </source>
</reference>
<dbReference type="GeneID" id="39990301"/>
<feature type="region of interest" description="Disordered" evidence="1">
    <location>
        <begin position="670"/>
        <end position="814"/>
    </location>
</feature>
<feature type="compositionally biased region" description="Basic and acidic residues" evidence="1">
    <location>
        <begin position="716"/>
        <end position="728"/>
    </location>
</feature>
<evidence type="ECO:0000313" key="3">
    <source>
        <dbReference type="Proteomes" id="UP000192257"/>
    </source>
</evidence>
<feature type="compositionally biased region" description="Basic residues" evidence="1">
    <location>
        <begin position="940"/>
        <end position="953"/>
    </location>
</feature>
<feature type="region of interest" description="Disordered" evidence="1">
    <location>
        <begin position="349"/>
        <end position="387"/>
    </location>
</feature>
<dbReference type="AlphaFoldDB" id="A0A1X0NI20"/>
<dbReference type="RefSeq" id="XP_028878179.1">
    <property type="nucleotide sequence ID" value="XM_029030521.1"/>
</dbReference>
<feature type="region of interest" description="Disordered" evidence="1">
    <location>
        <begin position="932"/>
        <end position="1017"/>
    </location>
</feature>
<gene>
    <name evidence="2" type="ORF">TM35_000491190</name>
</gene>
<evidence type="ECO:0000313" key="2">
    <source>
        <dbReference type="EMBL" id="ORC84113.1"/>
    </source>
</evidence>
<proteinExistence type="predicted"/>
<feature type="compositionally biased region" description="Basic residues" evidence="1">
    <location>
        <begin position="784"/>
        <end position="796"/>
    </location>
</feature>
<dbReference type="OrthoDB" id="273748at2759"/>
<feature type="compositionally biased region" description="Polar residues" evidence="1">
    <location>
        <begin position="591"/>
        <end position="603"/>
    </location>
</feature>